<proteinExistence type="predicted"/>
<protein>
    <submittedName>
        <fullName evidence="1">Uncharacterized protein</fullName>
    </submittedName>
</protein>
<evidence type="ECO:0000313" key="1">
    <source>
        <dbReference type="EMBL" id="EFE05973.1"/>
    </source>
</evidence>
<dbReference type="HOGENOM" id="CLU_2932948_0_0_6"/>
<gene>
    <name evidence="1" type="ORF">CIT292_10952</name>
</gene>
<accession>D4BJV8</accession>
<organism evidence="1 2">
    <name type="scientific">Citrobacter youngae ATCC 29220</name>
    <dbReference type="NCBI Taxonomy" id="500640"/>
    <lineage>
        <taxon>Bacteria</taxon>
        <taxon>Pseudomonadati</taxon>
        <taxon>Pseudomonadota</taxon>
        <taxon>Gammaproteobacteria</taxon>
        <taxon>Enterobacterales</taxon>
        <taxon>Enterobacteriaceae</taxon>
        <taxon>Citrobacter</taxon>
        <taxon>Citrobacter freundii complex</taxon>
    </lineage>
</organism>
<comment type="caution">
    <text evidence="1">The sequence shown here is derived from an EMBL/GenBank/DDBJ whole genome shotgun (WGS) entry which is preliminary data.</text>
</comment>
<name>D4BJV8_9ENTR</name>
<dbReference type="RefSeq" id="WP_006688093.1">
    <property type="nucleotide sequence ID" value="NZ_GG730303.1"/>
</dbReference>
<sequence length="60" mass="6541">MMNVIRRMTEGQKQEQGASCYLPESFTHGSMEAGMSEFKCLPGINESDEIATSVTPEGAK</sequence>
<dbReference type="Proteomes" id="UP000003880">
    <property type="component" value="Unassembled WGS sequence"/>
</dbReference>
<reference evidence="1 2" key="1">
    <citation type="submission" date="2010-02" db="EMBL/GenBank/DDBJ databases">
        <authorList>
            <person name="Weinstock G."/>
            <person name="Sodergren E."/>
            <person name="Clifton S."/>
            <person name="Fulton L."/>
            <person name="Fulton B."/>
            <person name="Courtney L."/>
            <person name="Fronick C."/>
            <person name="Harrison M."/>
            <person name="Strong C."/>
            <person name="Farmer C."/>
            <person name="Delahaunty K."/>
            <person name="Markovic C."/>
            <person name="Hall O."/>
            <person name="Minx P."/>
            <person name="Tomlinson C."/>
            <person name="Mitreva M."/>
            <person name="Nelson J."/>
            <person name="Hou S."/>
            <person name="Wollam A."/>
            <person name="Pepin K.H."/>
            <person name="Johnson M."/>
            <person name="Bhonagiri V."/>
            <person name="Zhang X."/>
            <person name="Suruliraj S."/>
            <person name="Warren W."/>
            <person name="Chinwalla A."/>
            <person name="Mardis E.R."/>
            <person name="Wilson R.K."/>
        </authorList>
    </citation>
    <scope>NUCLEOTIDE SEQUENCE [LARGE SCALE GENOMIC DNA]</scope>
    <source>
        <strain evidence="1 2">ATCC 29220</strain>
    </source>
</reference>
<dbReference type="EMBL" id="ABWL02000026">
    <property type="protein sequence ID" value="EFE05973.1"/>
    <property type="molecule type" value="Genomic_DNA"/>
</dbReference>
<dbReference type="AlphaFoldDB" id="D4BJV8"/>
<evidence type="ECO:0000313" key="2">
    <source>
        <dbReference type="Proteomes" id="UP000003880"/>
    </source>
</evidence>